<evidence type="ECO:0000313" key="3">
    <source>
        <dbReference type="Proteomes" id="UP001221898"/>
    </source>
</evidence>
<dbReference type="AlphaFoldDB" id="A0AAD7W9G2"/>
<feature type="compositionally biased region" description="Basic and acidic residues" evidence="1">
    <location>
        <begin position="254"/>
        <end position="265"/>
    </location>
</feature>
<gene>
    <name evidence="2" type="ORF">AAFF_G00125830</name>
</gene>
<keyword evidence="3" id="KW-1185">Reference proteome</keyword>
<reference evidence="2" key="1">
    <citation type="journal article" date="2023" name="Science">
        <title>Genome structures resolve the early diversification of teleost fishes.</title>
        <authorList>
            <person name="Parey E."/>
            <person name="Louis A."/>
            <person name="Montfort J."/>
            <person name="Bouchez O."/>
            <person name="Roques C."/>
            <person name="Iampietro C."/>
            <person name="Lluch J."/>
            <person name="Castinel A."/>
            <person name="Donnadieu C."/>
            <person name="Desvignes T."/>
            <person name="Floi Bucao C."/>
            <person name="Jouanno E."/>
            <person name="Wen M."/>
            <person name="Mejri S."/>
            <person name="Dirks R."/>
            <person name="Jansen H."/>
            <person name="Henkel C."/>
            <person name="Chen W.J."/>
            <person name="Zahm M."/>
            <person name="Cabau C."/>
            <person name="Klopp C."/>
            <person name="Thompson A.W."/>
            <person name="Robinson-Rechavi M."/>
            <person name="Braasch I."/>
            <person name="Lecointre G."/>
            <person name="Bobe J."/>
            <person name="Postlethwait J.H."/>
            <person name="Berthelot C."/>
            <person name="Roest Crollius H."/>
            <person name="Guiguen Y."/>
        </authorList>
    </citation>
    <scope>NUCLEOTIDE SEQUENCE</scope>
    <source>
        <strain evidence="2">NC1722</strain>
    </source>
</reference>
<dbReference type="Proteomes" id="UP001221898">
    <property type="component" value="Unassembled WGS sequence"/>
</dbReference>
<dbReference type="InterPro" id="IPR029355">
    <property type="entry name" value="Pro-rich_19"/>
</dbReference>
<name>A0AAD7W9G2_9TELE</name>
<evidence type="ECO:0000256" key="1">
    <source>
        <dbReference type="SAM" id="MobiDB-lite"/>
    </source>
</evidence>
<comment type="caution">
    <text evidence="2">The sequence shown here is derived from an EMBL/GenBank/DDBJ whole genome shotgun (WGS) entry which is preliminary data.</text>
</comment>
<dbReference type="Pfam" id="PF15455">
    <property type="entry name" value="Pro-rich_19"/>
    <property type="match status" value="1"/>
</dbReference>
<evidence type="ECO:0000313" key="2">
    <source>
        <dbReference type="EMBL" id="KAJ8388827.1"/>
    </source>
</evidence>
<dbReference type="EMBL" id="JAINUG010000189">
    <property type="protein sequence ID" value="KAJ8388827.1"/>
    <property type="molecule type" value="Genomic_DNA"/>
</dbReference>
<proteinExistence type="predicted"/>
<accession>A0AAD7W9G2</accession>
<feature type="region of interest" description="Disordered" evidence="1">
    <location>
        <begin position="353"/>
        <end position="425"/>
    </location>
</feature>
<feature type="compositionally biased region" description="Basic and acidic residues" evidence="1">
    <location>
        <begin position="392"/>
        <end position="410"/>
    </location>
</feature>
<feature type="compositionally biased region" description="Basic and acidic residues" evidence="1">
    <location>
        <begin position="193"/>
        <end position="213"/>
    </location>
</feature>
<protein>
    <submittedName>
        <fullName evidence="2">Uncharacterized protein</fullName>
    </submittedName>
</protein>
<feature type="compositionally biased region" description="Polar residues" evidence="1">
    <location>
        <begin position="353"/>
        <end position="372"/>
    </location>
</feature>
<sequence>MSHKHHRPLTDRQNVLHIFTKHNKLHKDRVVPDCNSDSSRAKKTARSANACKMKRLKTRKERSQMREGRGQKHIDPHCFHQCRRENKLDCYHSCSHSRPLRPPSKENVLTMAEHGQEPCIITDGRLIGHRGLFNHEVKSVDIERLEVELPLLCRRHLLAETREALLHVLQERHGPQLQGNLLRLQHQLCYSKRQTDKEHTAGHVRRADSRKDSNSGTQASGYRENDPELEHSRPTSHRLTPSKRRRKQMFPQRMEQHFTESQHRDRAVQWNTSLIVEPAVDPSREFTKTHSPQLVMDFLPSVSSSPPIFVSSVWGVQTGPQLTQDRQFQKGQGKVTDHAQNMSRWVANGQYQSVTPNQQKHRQPTTTNSQQKVRTERKPKNVLNEETSDGIHPAKEQGLIRKAETEEKQHSGGALRWVSRREGNR</sequence>
<organism evidence="2 3">
    <name type="scientific">Aldrovandia affinis</name>
    <dbReference type="NCBI Taxonomy" id="143900"/>
    <lineage>
        <taxon>Eukaryota</taxon>
        <taxon>Metazoa</taxon>
        <taxon>Chordata</taxon>
        <taxon>Craniata</taxon>
        <taxon>Vertebrata</taxon>
        <taxon>Euteleostomi</taxon>
        <taxon>Actinopterygii</taxon>
        <taxon>Neopterygii</taxon>
        <taxon>Teleostei</taxon>
        <taxon>Notacanthiformes</taxon>
        <taxon>Halosauridae</taxon>
        <taxon>Aldrovandia</taxon>
    </lineage>
</organism>
<feature type="compositionally biased region" description="Basic residues" evidence="1">
    <location>
        <begin position="234"/>
        <end position="248"/>
    </location>
</feature>
<feature type="compositionally biased region" description="Basic and acidic residues" evidence="1">
    <location>
        <begin position="223"/>
        <end position="233"/>
    </location>
</feature>
<feature type="region of interest" description="Disordered" evidence="1">
    <location>
        <begin position="193"/>
        <end position="265"/>
    </location>
</feature>